<proteinExistence type="predicted"/>
<organism evidence="1 2">
    <name type="scientific">Albugo candida</name>
    <dbReference type="NCBI Taxonomy" id="65357"/>
    <lineage>
        <taxon>Eukaryota</taxon>
        <taxon>Sar</taxon>
        <taxon>Stramenopiles</taxon>
        <taxon>Oomycota</taxon>
        <taxon>Peronosporomycetes</taxon>
        <taxon>Albuginales</taxon>
        <taxon>Albuginaceae</taxon>
        <taxon>Albugo</taxon>
    </lineage>
</organism>
<evidence type="ECO:0000313" key="2">
    <source>
        <dbReference type="Proteomes" id="UP000053237"/>
    </source>
</evidence>
<evidence type="ECO:0000313" key="1">
    <source>
        <dbReference type="EMBL" id="CCI10348.1"/>
    </source>
</evidence>
<dbReference type="InParanoid" id="A0A024FTC2"/>
<comment type="caution">
    <text evidence="1">The sequence shown here is derived from an EMBL/GenBank/DDBJ whole genome shotgun (WGS) entry which is preliminary data.</text>
</comment>
<reference evidence="1 2" key="1">
    <citation type="submission" date="2012-05" db="EMBL/GenBank/DDBJ databases">
        <title>Recombination and specialization in a pathogen metapopulation.</title>
        <authorList>
            <person name="Gardiner A."/>
            <person name="Kemen E."/>
            <person name="Schultz-Larsen T."/>
            <person name="MacLean D."/>
            <person name="Van Oosterhout C."/>
            <person name="Jones J.D.G."/>
        </authorList>
    </citation>
    <scope>NUCLEOTIDE SEQUENCE [LARGE SCALE GENOMIC DNA]</scope>
    <source>
        <strain evidence="1 2">Ac Nc2</strain>
    </source>
</reference>
<name>A0A024FTC2_9STRA</name>
<keyword evidence="2" id="KW-1185">Reference proteome</keyword>
<protein>
    <submittedName>
        <fullName evidence="1">Uncharacterized protein</fullName>
    </submittedName>
</protein>
<dbReference type="Proteomes" id="UP000053237">
    <property type="component" value="Unassembled WGS sequence"/>
</dbReference>
<dbReference type="AlphaFoldDB" id="A0A024FTC2"/>
<sequence length="139" mass="15771">MAPRTCEITHSVQSSLILMLVSPGLHSIIPFVLFFGAINLFFTATICIDDDERRPALILLSWEMCNSGLSEIVSSLNFGIRYPPQRNPLYVGTRFFYRSYTLSFPAALSTPHERHLAFEAIHCQLRNGNFGFSMTHRSE</sequence>
<gene>
    <name evidence="1" type="ORF">BN9_095240</name>
</gene>
<dbReference type="EMBL" id="CAIX01000223">
    <property type="protein sequence ID" value="CCI10348.1"/>
    <property type="molecule type" value="Genomic_DNA"/>
</dbReference>
<accession>A0A024FTC2</accession>